<dbReference type="AlphaFoldDB" id="A0A9Q3BCT4"/>
<evidence type="ECO:0000313" key="2">
    <source>
        <dbReference type="EMBL" id="MBW0462763.1"/>
    </source>
</evidence>
<organism evidence="2 3">
    <name type="scientific">Austropuccinia psidii MF-1</name>
    <dbReference type="NCBI Taxonomy" id="1389203"/>
    <lineage>
        <taxon>Eukaryota</taxon>
        <taxon>Fungi</taxon>
        <taxon>Dikarya</taxon>
        <taxon>Basidiomycota</taxon>
        <taxon>Pucciniomycotina</taxon>
        <taxon>Pucciniomycetes</taxon>
        <taxon>Pucciniales</taxon>
        <taxon>Sphaerophragmiaceae</taxon>
        <taxon>Austropuccinia</taxon>
    </lineage>
</organism>
<comment type="caution">
    <text evidence="2">The sequence shown here is derived from an EMBL/GenBank/DDBJ whole genome shotgun (WGS) entry which is preliminary data.</text>
</comment>
<accession>A0A9Q3BCT4</accession>
<feature type="region of interest" description="Disordered" evidence="1">
    <location>
        <begin position="1"/>
        <end position="24"/>
    </location>
</feature>
<keyword evidence="3" id="KW-1185">Reference proteome</keyword>
<reference evidence="2" key="1">
    <citation type="submission" date="2021-03" db="EMBL/GenBank/DDBJ databases">
        <title>Draft genome sequence of rust myrtle Austropuccinia psidii MF-1, a brazilian biotype.</title>
        <authorList>
            <person name="Quecine M.C."/>
            <person name="Pachon D.M.R."/>
            <person name="Bonatelli M.L."/>
            <person name="Correr F.H."/>
            <person name="Franceschini L.M."/>
            <person name="Leite T.F."/>
            <person name="Margarido G.R.A."/>
            <person name="Almeida C.A."/>
            <person name="Ferrarezi J.A."/>
            <person name="Labate C.A."/>
        </authorList>
    </citation>
    <scope>NUCLEOTIDE SEQUENCE</scope>
    <source>
        <strain evidence="2">MF-1</strain>
    </source>
</reference>
<feature type="region of interest" description="Disordered" evidence="1">
    <location>
        <begin position="60"/>
        <end position="88"/>
    </location>
</feature>
<sequence length="88" mass="10121">MNHKLQTRGVGGYGSRSSAPPIPQRFIPMEHKQKYFKPSFTLGRAWSRFPEDMSQRYTLKRPYGNQQRLESKQKVHTPGGKGSQDKGE</sequence>
<proteinExistence type="predicted"/>
<dbReference type="Proteomes" id="UP000765509">
    <property type="component" value="Unassembled WGS sequence"/>
</dbReference>
<evidence type="ECO:0000313" key="3">
    <source>
        <dbReference type="Proteomes" id="UP000765509"/>
    </source>
</evidence>
<gene>
    <name evidence="2" type="ORF">O181_002478</name>
</gene>
<protein>
    <submittedName>
        <fullName evidence="2">Uncharacterized protein</fullName>
    </submittedName>
</protein>
<dbReference type="EMBL" id="AVOT02000413">
    <property type="protein sequence ID" value="MBW0462763.1"/>
    <property type="molecule type" value="Genomic_DNA"/>
</dbReference>
<name>A0A9Q3BCT4_9BASI</name>
<evidence type="ECO:0000256" key="1">
    <source>
        <dbReference type="SAM" id="MobiDB-lite"/>
    </source>
</evidence>